<evidence type="ECO:0000256" key="3">
    <source>
        <dbReference type="ARBA" id="ARBA00023163"/>
    </source>
</evidence>
<dbReference type="InterPro" id="IPR014757">
    <property type="entry name" value="Tscrpt_reg_IclR_C"/>
</dbReference>
<evidence type="ECO:0000256" key="4">
    <source>
        <dbReference type="SAM" id="MobiDB-lite"/>
    </source>
</evidence>
<feature type="region of interest" description="Disordered" evidence="4">
    <location>
        <begin position="1"/>
        <end position="23"/>
    </location>
</feature>
<dbReference type="Gene3D" id="1.10.10.10">
    <property type="entry name" value="Winged helix-like DNA-binding domain superfamily/Winged helix DNA-binding domain"/>
    <property type="match status" value="1"/>
</dbReference>
<feature type="domain" description="HTH iclR-type" evidence="5">
    <location>
        <begin position="23"/>
        <end position="85"/>
    </location>
</feature>
<dbReference type="InterPro" id="IPR029016">
    <property type="entry name" value="GAF-like_dom_sf"/>
</dbReference>
<accession>A0ABP7E696</accession>
<dbReference type="PROSITE" id="PS51078">
    <property type="entry name" value="ICLR_ED"/>
    <property type="match status" value="1"/>
</dbReference>
<gene>
    <name evidence="7" type="ORF">GCM10023082_09620</name>
</gene>
<dbReference type="SMART" id="SM00346">
    <property type="entry name" value="HTH_ICLR"/>
    <property type="match status" value="1"/>
</dbReference>
<evidence type="ECO:0000256" key="2">
    <source>
        <dbReference type="ARBA" id="ARBA00023125"/>
    </source>
</evidence>
<dbReference type="SUPFAM" id="SSF46785">
    <property type="entry name" value="Winged helix' DNA-binding domain"/>
    <property type="match status" value="1"/>
</dbReference>
<dbReference type="SUPFAM" id="SSF55781">
    <property type="entry name" value="GAF domain-like"/>
    <property type="match status" value="1"/>
</dbReference>
<dbReference type="Proteomes" id="UP001499884">
    <property type="component" value="Unassembled WGS sequence"/>
</dbReference>
<keyword evidence="3" id="KW-0804">Transcription</keyword>
<evidence type="ECO:0000313" key="7">
    <source>
        <dbReference type="EMBL" id="GAA3713927.1"/>
    </source>
</evidence>
<dbReference type="RefSeq" id="WP_345641551.1">
    <property type="nucleotide sequence ID" value="NZ_BAABEP010000003.1"/>
</dbReference>
<evidence type="ECO:0000256" key="1">
    <source>
        <dbReference type="ARBA" id="ARBA00023015"/>
    </source>
</evidence>
<protein>
    <submittedName>
        <fullName evidence="7">IclR family transcriptional regulator</fullName>
    </submittedName>
</protein>
<keyword evidence="1" id="KW-0805">Transcription regulation</keyword>
<evidence type="ECO:0000259" key="6">
    <source>
        <dbReference type="PROSITE" id="PS51078"/>
    </source>
</evidence>
<feature type="compositionally biased region" description="Pro residues" evidence="4">
    <location>
        <begin position="9"/>
        <end position="22"/>
    </location>
</feature>
<reference evidence="8" key="1">
    <citation type="journal article" date="2019" name="Int. J. Syst. Evol. Microbiol.">
        <title>The Global Catalogue of Microorganisms (GCM) 10K type strain sequencing project: providing services to taxonomists for standard genome sequencing and annotation.</title>
        <authorList>
            <consortium name="The Broad Institute Genomics Platform"/>
            <consortium name="The Broad Institute Genome Sequencing Center for Infectious Disease"/>
            <person name="Wu L."/>
            <person name="Ma J."/>
        </authorList>
    </citation>
    <scope>NUCLEOTIDE SEQUENCE [LARGE SCALE GENOMIC DNA]</scope>
    <source>
        <strain evidence="8">JCM 30846</strain>
    </source>
</reference>
<dbReference type="Gene3D" id="3.30.450.40">
    <property type="match status" value="1"/>
</dbReference>
<keyword evidence="2" id="KW-0238">DNA-binding</keyword>
<sequence length="280" mass="30015">MSDNRPATSGPPPGAAQAPRPPLQTADRLLSLLQSFDRDRPEWGVSDVAKEFGLDKSVAQRLLAALAYRGFLVSDPRSRRYRLGPAVWDLARGWERDGGLAGLVMPVLQRLADESDASALFAVPDGIHLRCVAAADGVHGPLRVHGLAGELYPAHAGATSRAYFGMLPPEDRAALLYSRPMGRFGGRTLTDPAALEERFAEVRRVGYAYSEGEYDPETAALAAPVAVGRRAVGTLSVVGSHEALRSRRAGLVAPLLRSAADLGRLLTPRRPRTVRGGEAR</sequence>
<dbReference type="PANTHER" id="PTHR30136:SF24">
    <property type="entry name" value="HTH-TYPE TRANSCRIPTIONAL REPRESSOR ALLR"/>
    <property type="match status" value="1"/>
</dbReference>
<dbReference type="Pfam" id="PF01614">
    <property type="entry name" value="IclR_C"/>
    <property type="match status" value="1"/>
</dbReference>
<evidence type="ECO:0000259" key="5">
    <source>
        <dbReference type="PROSITE" id="PS51077"/>
    </source>
</evidence>
<dbReference type="InterPro" id="IPR050707">
    <property type="entry name" value="HTH_MetabolicPath_Reg"/>
</dbReference>
<dbReference type="PROSITE" id="PS51077">
    <property type="entry name" value="HTH_ICLR"/>
    <property type="match status" value="1"/>
</dbReference>
<dbReference type="PANTHER" id="PTHR30136">
    <property type="entry name" value="HELIX-TURN-HELIX TRANSCRIPTIONAL REGULATOR, ICLR FAMILY"/>
    <property type="match status" value="1"/>
</dbReference>
<dbReference type="EMBL" id="BAABEP010000003">
    <property type="protein sequence ID" value="GAA3713927.1"/>
    <property type="molecule type" value="Genomic_DNA"/>
</dbReference>
<dbReference type="InterPro" id="IPR036388">
    <property type="entry name" value="WH-like_DNA-bd_sf"/>
</dbReference>
<comment type="caution">
    <text evidence="7">The sequence shown here is derived from an EMBL/GenBank/DDBJ whole genome shotgun (WGS) entry which is preliminary data.</text>
</comment>
<dbReference type="Pfam" id="PF09339">
    <property type="entry name" value="HTH_IclR"/>
    <property type="match status" value="1"/>
</dbReference>
<proteinExistence type="predicted"/>
<feature type="domain" description="IclR-ED" evidence="6">
    <location>
        <begin position="86"/>
        <end position="268"/>
    </location>
</feature>
<name>A0ABP7E696_9ACTN</name>
<evidence type="ECO:0000313" key="8">
    <source>
        <dbReference type="Proteomes" id="UP001499884"/>
    </source>
</evidence>
<keyword evidence="8" id="KW-1185">Reference proteome</keyword>
<organism evidence="7 8">
    <name type="scientific">Streptomyces tremellae</name>
    <dbReference type="NCBI Taxonomy" id="1124239"/>
    <lineage>
        <taxon>Bacteria</taxon>
        <taxon>Bacillati</taxon>
        <taxon>Actinomycetota</taxon>
        <taxon>Actinomycetes</taxon>
        <taxon>Kitasatosporales</taxon>
        <taxon>Streptomycetaceae</taxon>
        <taxon>Streptomyces</taxon>
    </lineage>
</organism>
<dbReference type="InterPro" id="IPR036390">
    <property type="entry name" value="WH_DNA-bd_sf"/>
</dbReference>
<dbReference type="InterPro" id="IPR005471">
    <property type="entry name" value="Tscrpt_reg_IclR_N"/>
</dbReference>